<feature type="transmembrane region" description="Helical" evidence="13">
    <location>
        <begin position="188"/>
        <end position="209"/>
    </location>
</feature>
<dbReference type="EMBL" id="LCRI01000024">
    <property type="protein sequence ID" value="KKW32419.1"/>
    <property type="molecule type" value="Genomic_DNA"/>
</dbReference>
<reference evidence="15 16" key="1">
    <citation type="journal article" date="2015" name="Nature">
        <title>rRNA introns, odd ribosomes, and small enigmatic genomes across a large radiation of phyla.</title>
        <authorList>
            <person name="Brown C.T."/>
            <person name="Hug L.A."/>
            <person name="Thomas B.C."/>
            <person name="Sharon I."/>
            <person name="Castelle C.J."/>
            <person name="Singh A."/>
            <person name="Wilkins M.J."/>
            <person name="Williams K.H."/>
            <person name="Banfield J.F."/>
        </authorList>
    </citation>
    <scope>NUCLEOTIDE SEQUENCE [LARGE SCALE GENOMIC DNA]</scope>
</reference>
<dbReference type="PANTHER" id="PTHR35864">
    <property type="entry name" value="ZINC METALLOPROTEASE MJ0611-RELATED"/>
    <property type="match status" value="1"/>
</dbReference>
<dbReference type="CDD" id="cd06158">
    <property type="entry name" value="S2P-M50_like_1"/>
    <property type="match status" value="1"/>
</dbReference>
<evidence type="ECO:0000256" key="9">
    <source>
        <dbReference type="ARBA" id="ARBA00022833"/>
    </source>
</evidence>
<comment type="subcellular location">
    <subcellularLocation>
        <location evidence="2">Cell membrane</location>
        <topology evidence="2">Multi-pass membrane protein</topology>
    </subcellularLocation>
</comment>
<dbReference type="PANTHER" id="PTHR35864:SF1">
    <property type="entry name" value="ZINC METALLOPROTEASE YWHC-RELATED"/>
    <property type="match status" value="1"/>
</dbReference>
<evidence type="ECO:0000313" key="15">
    <source>
        <dbReference type="EMBL" id="KKW32419.1"/>
    </source>
</evidence>
<evidence type="ECO:0000256" key="3">
    <source>
        <dbReference type="ARBA" id="ARBA00007931"/>
    </source>
</evidence>
<dbReference type="InterPro" id="IPR008915">
    <property type="entry name" value="Peptidase_M50"/>
</dbReference>
<keyword evidence="6 13" id="KW-0812">Transmembrane</keyword>
<keyword evidence="8" id="KW-0378">Hydrolase</keyword>
<accession>A0A0G2AIJ2</accession>
<proteinExistence type="inferred from homology"/>
<dbReference type="Pfam" id="PF02163">
    <property type="entry name" value="Peptidase_M50"/>
    <property type="match status" value="1"/>
</dbReference>
<feature type="domain" description="Peptidase M50" evidence="14">
    <location>
        <begin position="35"/>
        <end position="201"/>
    </location>
</feature>
<evidence type="ECO:0000259" key="14">
    <source>
        <dbReference type="Pfam" id="PF02163"/>
    </source>
</evidence>
<evidence type="ECO:0000256" key="12">
    <source>
        <dbReference type="ARBA" id="ARBA00023136"/>
    </source>
</evidence>
<protein>
    <submittedName>
        <fullName evidence="15">Peptidase</fullName>
    </submittedName>
</protein>
<dbReference type="GO" id="GO:0005886">
    <property type="term" value="C:plasma membrane"/>
    <property type="evidence" value="ECO:0007669"/>
    <property type="project" value="UniProtKB-SubCell"/>
</dbReference>
<evidence type="ECO:0000313" key="16">
    <source>
        <dbReference type="Proteomes" id="UP000034711"/>
    </source>
</evidence>
<evidence type="ECO:0000256" key="10">
    <source>
        <dbReference type="ARBA" id="ARBA00022989"/>
    </source>
</evidence>
<feature type="transmembrane region" description="Helical" evidence="13">
    <location>
        <begin position="72"/>
        <end position="91"/>
    </location>
</feature>
<dbReference type="GO" id="GO:0046872">
    <property type="term" value="F:metal ion binding"/>
    <property type="evidence" value="ECO:0007669"/>
    <property type="project" value="UniProtKB-KW"/>
</dbReference>
<keyword evidence="9" id="KW-0862">Zinc</keyword>
<keyword evidence="11" id="KW-0482">Metalloprotease</keyword>
<evidence type="ECO:0000256" key="6">
    <source>
        <dbReference type="ARBA" id="ARBA00022692"/>
    </source>
</evidence>
<evidence type="ECO:0000256" key="2">
    <source>
        <dbReference type="ARBA" id="ARBA00004651"/>
    </source>
</evidence>
<keyword evidence="4" id="KW-1003">Cell membrane</keyword>
<dbReference type="Proteomes" id="UP000034711">
    <property type="component" value="Unassembled WGS sequence"/>
</dbReference>
<evidence type="ECO:0000256" key="13">
    <source>
        <dbReference type="SAM" id="Phobius"/>
    </source>
</evidence>
<feature type="transmembrane region" description="Helical" evidence="13">
    <location>
        <begin position="34"/>
        <end position="52"/>
    </location>
</feature>
<comment type="caution">
    <text evidence="15">The sequence shown here is derived from an EMBL/GenBank/DDBJ whole genome shotgun (WGS) entry which is preliminary data.</text>
</comment>
<sequence length="245" mass="27286">MQARFYFPEESAILKLILMLLQLLYANPGIAVAWLVGILLSLTVHEFSHALIAKWRGDRTGEREGRLTLNPLAHLDLMGFIPLILFGFGWAKPVPYNPYNLKNPKWDSVAVALGGPAANLVLAILAAIMIQVLVRGQVFTGLNLLVVFLFLLILLNLSLLFFNLIPIHPLDGSKLFFALFDHPRYERLRAFVAFRGPQILLTLVLVSAFTPLNPFFFVTGPAYATCDLLLQGSCQQFLSSIFAGF</sequence>
<gene>
    <name evidence="15" type="ORF">UY77_C0024G0003</name>
</gene>
<dbReference type="GO" id="GO:0006508">
    <property type="term" value="P:proteolysis"/>
    <property type="evidence" value="ECO:0007669"/>
    <property type="project" value="UniProtKB-KW"/>
</dbReference>
<dbReference type="InterPro" id="IPR044537">
    <property type="entry name" value="Rip2-like"/>
</dbReference>
<evidence type="ECO:0000256" key="1">
    <source>
        <dbReference type="ARBA" id="ARBA00001947"/>
    </source>
</evidence>
<comment type="cofactor">
    <cofactor evidence="1">
        <name>Zn(2+)</name>
        <dbReference type="ChEBI" id="CHEBI:29105"/>
    </cofactor>
</comment>
<keyword evidence="10 13" id="KW-1133">Transmembrane helix</keyword>
<keyword evidence="5" id="KW-0645">Protease</keyword>
<feature type="transmembrane region" description="Helical" evidence="13">
    <location>
        <begin position="146"/>
        <end position="168"/>
    </location>
</feature>
<keyword evidence="12 13" id="KW-0472">Membrane</keyword>
<comment type="similarity">
    <text evidence="3">Belongs to the peptidase M50B family.</text>
</comment>
<keyword evidence="7" id="KW-0479">Metal-binding</keyword>
<dbReference type="GO" id="GO:0008237">
    <property type="term" value="F:metallopeptidase activity"/>
    <property type="evidence" value="ECO:0007669"/>
    <property type="project" value="UniProtKB-KW"/>
</dbReference>
<name>A0A0G2AIJ2_9BACT</name>
<dbReference type="AlphaFoldDB" id="A0A0G2AIJ2"/>
<evidence type="ECO:0000256" key="5">
    <source>
        <dbReference type="ARBA" id="ARBA00022670"/>
    </source>
</evidence>
<evidence type="ECO:0000256" key="4">
    <source>
        <dbReference type="ARBA" id="ARBA00022475"/>
    </source>
</evidence>
<dbReference type="InterPro" id="IPR052348">
    <property type="entry name" value="Metallopeptidase_M50B"/>
</dbReference>
<evidence type="ECO:0000256" key="7">
    <source>
        <dbReference type="ARBA" id="ARBA00022723"/>
    </source>
</evidence>
<evidence type="ECO:0000256" key="11">
    <source>
        <dbReference type="ARBA" id="ARBA00023049"/>
    </source>
</evidence>
<evidence type="ECO:0000256" key="8">
    <source>
        <dbReference type="ARBA" id="ARBA00022801"/>
    </source>
</evidence>
<organism evidence="15 16">
    <name type="scientific">Candidatus Uhrbacteria bacterium GW2011_GWA2_53_10</name>
    <dbReference type="NCBI Taxonomy" id="1618980"/>
    <lineage>
        <taxon>Bacteria</taxon>
        <taxon>Candidatus Uhriibacteriota</taxon>
    </lineage>
</organism>
<feature type="transmembrane region" description="Helical" evidence="13">
    <location>
        <begin position="111"/>
        <end position="134"/>
    </location>
</feature>